<proteinExistence type="predicted"/>
<evidence type="ECO:0000313" key="1">
    <source>
        <dbReference type="EMBL" id="MDR6536757.1"/>
    </source>
</evidence>
<evidence type="ECO:0000313" key="2">
    <source>
        <dbReference type="Proteomes" id="UP001184230"/>
    </source>
</evidence>
<name>A0ABU1NE81_9BURK</name>
<keyword evidence="2" id="KW-1185">Reference proteome</keyword>
<organism evidence="1 2">
    <name type="scientific">Variovorax soli</name>
    <dbReference type="NCBI Taxonomy" id="376815"/>
    <lineage>
        <taxon>Bacteria</taxon>
        <taxon>Pseudomonadati</taxon>
        <taxon>Pseudomonadota</taxon>
        <taxon>Betaproteobacteria</taxon>
        <taxon>Burkholderiales</taxon>
        <taxon>Comamonadaceae</taxon>
        <taxon>Variovorax</taxon>
    </lineage>
</organism>
<gene>
    <name evidence="1" type="ORF">J2739_002530</name>
</gene>
<dbReference type="EMBL" id="JAVDRF010000004">
    <property type="protein sequence ID" value="MDR6536757.1"/>
    <property type="molecule type" value="Genomic_DNA"/>
</dbReference>
<comment type="caution">
    <text evidence="1">The sequence shown here is derived from an EMBL/GenBank/DDBJ whole genome shotgun (WGS) entry which is preliminary data.</text>
</comment>
<sequence>METSDMDFSFLGSLVAPAEAREIRAHLLRRLNSNFFPERSDALPIACRIEPLEQASELQEHWFSGIQAVIAYMENYDLMIRTTVPAVLKFLGAREPWQDFDVCIFDDEMNWCAALTHNDEAKFLKLQPNLEE</sequence>
<reference evidence="1 2" key="1">
    <citation type="submission" date="2023-07" db="EMBL/GenBank/DDBJ databases">
        <title>Sorghum-associated microbial communities from plants grown in Nebraska, USA.</title>
        <authorList>
            <person name="Schachtman D."/>
        </authorList>
    </citation>
    <scope>NUCLEOTIDE SEQUENCE [LARGE SCALE GENOMIC DNA]</scope>
    <source>
        <strain evidence="1 2">DS1781</strain>
    </source>
</reference>
<dbReference type="RefSeq" id="WP_309902031.1">
    <property type="nucleotide sequence ID" value="NZ_JAVDRF010000004.1"/>
</dbReference>
<dbReference type="Proteomes" id="UP001184230">
    <property type="component" value="Unassembled WGS sequence"/>
</dbReference>
<accession>A0ABU1NE81</accession>
<protein>
    <submittedName>
        <fullName evidence="1">Uncharacterized protein</fullName>
    </submittedName>
</protein>